<dbReference type="Proteomes" id="UP000198935">
    <property type="component" value="Unassembled WGS sequence"/>
</dbReference>
<dbReference type="AlphaFoldDB" id="A0A1H3G492"/>
<gene>
    <name evidence="1" type="ORF">SAMN05421736_10161</name>
</gene>
<dbReference type="SUPFAM" id="SSF53850">
    <property type="entry name" value="Periplasmic binding protein-like II"/>
    <property type="match status" value="1"/>
</dbReference>
<dbReference type="Gene3D" id="3.40.190.10">
    <property type="entry name" value="Periplasmic binding protein-like II"/>
    <property type="match status" value="1"/>
</dbReference>
<dbReference type="EMBL" id="FNPI01000001">
    <property type="protein sequence ID" value="SDX97905.1"/>
    <property type="molecule type" value="Genomic_DNA"/>
</dbReference>
<evidence type="ECO:0000313" key="1">
    <source>
        <dbReference type="EMBL" id="SDX97905.1"/>
    </source>
</evidence>
<name>A0A1H3G492_9BACI</name>
<protein>
    <submittedName>
        <fullName evidence="1">Bacilysin biosynthesis protein BacA</fullName>
    </submittedName>
</protein>
<reference evidence="2" key="1">
    <citation type="submission" date="2016-10" db="EMBL/GenBank/DDBJ databases">
        <authorList>
            <person name="Varghese N."/>
            <person name="Submissions S."/>
        </authorList>
    </citation>
    <scope>NUCLEOTIDE SEQUENCE [LARGE SCALE GENOMIC DNA]</scope>
    <source>
        <strain evidence="2">SP</strain>
    </source>
</reference>
<dbReference type="OrthoDB" id="490158at2"/>
<evidence type="ECO:0000313" key="2">
    <source>
        <dbReference type="Proteomes" id="UP000198935"/>
    </source>
</evidence>
<proteinExistence type="predicted"/>
<keyword evidence="2" id="KW-1185">Reference proteome</keyword>
<accession>A0A1H3G492</accession>
<organism evidence="1 2">
    <name type="scientific">Evansella caseinilytica</name>
    <dbReference type="NCBI Taxonomy" id="1503961"/>
    <lineage>
        <taxon>Bacteria</taxon>
        <taxon>Bacillati</taxon>
        <taxon>Bacillota</taxon>
        <taxon>Bacilli</taxon>
        <taxon>Bacillales</taxon>
        <taxon>Bacillaceae</taxon>
        <taxon>Evansella</taxon>
    </lineage>
</organism>
<sequence>MEKLKVDPSHSKNSTIPIRNRTITIATLGPHGTSSEHATKYYADSQLANVKTEILLLDSFDSCLTSLISRQTDYCVVPHAYENIQIFYMTPDVYPVDIFRCDTPLYGLAALPDVFIKEEDLQNYEIVTHKAPIDLLKNYLKGNLTVKIVNSTSLAAILVKEGKYKLALTNKKAVEKYELQFIKTFQPIPMSWSIFTLKDEVLFNG</sequence>
<dbReference type="STRING" id="1503961.SAMN05421736_10161"/>